<feature type="compositionally biased region" description="Polar residues" evidence="1">
    <location>
        <begin position="556"/>
        <end position="569"/>
    </location>
</feature>
<gene>
    <name evidence="2" type="ORF">DNTS_000322</name>
</gene>
<organism evidence="2 3">
    <name type="scientific">Danionella cerebrum</name>
    <dbReference type="NCBI Taxonomy" id="2873325"/>
    <lineage>
        <taxon>Eukaryota</taxon>
        <taxon>Metazoa</taxon>
        <taxon>Chordata</taxon>
        <taxon>Craniata</taxon>
        <taxon>Vertebrata</taxon>
        <taxon>Euteleostomi</taxon>
        <taxon>Actinopterygii</taxon>
        <taxon>Neopterygii</taxon>
        <taxon>Teleostei</taxon>
        <taxon>Ostariophysi</taxon>
        <taxon>Cypriniformes</taxon>
        <taxon>Danionidae</taxon>
        <taxon>Danioninae</taxon>
        <taxon>Danionella</taxon>
    </lineage>
</organism>
<feature type="region of interest" description="Disordered" evidence="1">
    <location>
        <begin position="766"/>
        <end position="830"/>
    </location>
</feature>
<feature type="region of interest" description="Disordered" evidence="1">
    <location>
        <begin position="537"/>
        <end position="579"/>
    </location>
</feature>
<dbReference type="EMBL" id="SRMA01025221">
    <property type="protein sequence ID" value="TRY97518.1"/>
    <property type="molecule type" value="Genomic_DNA"/>
</dbReference>
<feature type="compositionally biased region" description="Basic and acidic residues" evidence="1">
    <location>
        <begin position="88"/>
        <end position="104"/>
    </location>
</feature>
<feature type="compositionally biased region" description="Polar residues" evidence="1">
    <location>
        <begin position="766"/>
        <end position="793"/>
    </location>
</feature>
<protein>
    <submittedName>
        <fullName evidence="2">Uncharacterized protein</fullName>
    </submittedName>
</protein>
<feature type="region of interest" description="Disordered" evidence="1">
    <location>
        <begin position="201"/>
        <end position="254"/>
    </location>
</feature>
<dbReference type="Proteomes" id="UP000316079">
    <property type="component" value="Unassembled WGS sequence"/>
</dbReference>
<feature type="region of interest" description="Disordered" evidence="1">
    <location>
        <begin position="421"/>
        <end position="445"/>
    </location>
</feature>
<feature type="region of interest" description="Disordered" evidence="1">
    <location>
        <begin position="83"/>
        <end position="105"/>
    </location>
</feature>
<dbReference type="AlphaFoldDB" id="A0A553R5R1"/>
<name>A0A553R5R1_9TELE</name>
<evidence type="ECO:0000256" key="1">
    <source>
        <dbReference type="SAM" id="MobiDB-lite"/>
    </source>
</evidence>
<feature type="compositionally biased region" description="Basic and acidic residues" evidence="1">
    <location>
        <begin position="466"/>
        <end position="480"/>
    </location>
</feature>
<dbReference type="PANTHER" id="PTHR33775">
    <property type="entry name" value="CARDIAC-ENRICHED FHL2-INTERACTING PROTEIN-RELATED"/>
    <property type="match status" value="1"/>
</dbReference>
<feature type="compositionally biased region" description="Basic and acidic residues" evidence="1">
    <location>
        <begin position="219"/>
        <end position="254"/>
    </location>
</feature>
<feature type="region of interest" description="Disordered" evidence="1">
    <location>
        <begin position="138"/>
        <end position="171"/>
    </location>
</feature>
<dbReference type="InterPro" id="IPR052303">
    <property type="entry name" value="CEFIP"/>
</dbReference>
<accession>A0A553R5R1</accession>
<feature type="region of interest" description="Disordered" evidence="1">
    <location>
        <begin position="459"/>
        <end position="481"/>
    </location>
</feature>
<evidence type="ECO:0000313" key="2">
    <source>
        <dbReference type="EMBL" id="TRY97518.1"/>
    </source>
</evidence>
<keyword evidence="3" id="KW-1185">Reference proteome</keyword>
<reference evidence="2 3" key="1">
    <citation type="journal article" date="2019" name="Sci. Data">
        <title>Hybrid genome assembly and annotation of Danionella translucida.</title>
        <authorList>
            <person name="Kadobianskyi M."/>
            <person name="Schulze L."/>
            <person name="Schuelke M."/>
            <person name="Judkewitz B."/>
        </authorList>
    </citation>
    <scope>NUCLEOTIDE SEQUENCE [LARGE SCALE GENOMIC DNA]</scope>
    <source>
        <strain evidence="2 3">Bolton</strain>
    </source>
</reference>
<proteinExistence type="predicted"/>
<dbReference type="OrthoDB" id="8943752at2759"/>
<feature type="region of interest" description="Disordered" evidence="1">
    <location>
        <begin position="13"/>
        <end position="60"/>
    </location>
</feature>
<feature type="compositionally biased region" description="Basic and acidic residues" evidence="1">
    <location>
        <begin position="794"/>
        <end position="807"/>
    </location>
</feature>
<feature type="compositionally biased region" description="Basic and acidic residues" evidence="1">
    <location>
        <begin position="37"/>
        <end position="49"/>
    </location>
</feature>
<evidence type="ECO:0000313" key="3">
    <source>
        <dbReference type="Proteomes" id="UP000316079"/>
    </source>
</evidence>
<feature type="non-terminal residue" evidence="2">
    <location>
        <position position="962"/>
    </location>
</feature>
<feature type="non-terminal residue" evidence="2">
    <location>
        <position position="1"/>
    </location>
</feature>
<dbReference type="GO" id="GO:0005654">
    <property type="term" value="C:nucleoplasm"/>
    <property type="evidence" value="ECO:0007669"/>
    <property type="project" value="TreeGrafter"/>
</dbReference>
<comment type="caution">
    <text evidence="2">The sequence shown here is derived from an EMBL/GenBank/DDBJ whole genome shotgun (WGS) entry which is preliminary data.</text>
</comment>
<dbReference type="PANTHER" id="PTHR33775:SF1">
    <property type="entry name" value="PROLINE-RICH BASIC PROTEIN 1"/>
    <property type="match status" value="1"/>
</dbReference>
<sequence length="962" mass="106575">GLSGAARCRCEEQLAHAPTFGGEERRQRPLHTKLRRRVTESTDSTEKAPAHPLQHQLSKPTSIHYLRLDLNHMHPSALKKLSAYSEGPDTRRHTECPAEEKSSKQLDYYSSVDDIIPKSFPAHEYNLQDCKDSEELPMISQPEQDGDNEYHQPMGRTVTNEEQNPDNTDELNTSKIHQELSVNCRDVSGGGLTACHIFTRTAEHSSSEPKFSSNHQCSKGKEQKSHGAHPRENQLTQRERPREGLHGPECRLEGGGDILGHMQMNEEGQDRVVSCRKEQPELSLSSRNREGAAKSLSTLTATKQNSRIPSYCYSECIPATIHQHQLKRFADTQSQQGAWQSRPLSLMLCRSTEDQTSGTTSMGTKQAEPSSEVEGLANLVQMSSETQNTSACSETSSFECVDVALETKDEVKRGLKTVPKRQIQLKRRDTAEDEGNENNCQTYKGLHPRDLLQRQHSTPAAINQGSHDRDQRAAQAERKQKLQKSFSLDETFCKTQVASSIITNILSKKMQHEQNLRSLDVSDKAFASVNVSNRTITREELATKPNDTPNREPQGESISSQKYCSSNSKKQPKPLGKNGLAPLLSGIGISQVHCSGTEITITSENEKAEKTSPREATLLLPNLNPRVRVSCDSAKGSSWNSSAATNVAICTQASVKTTPEESHTGQGFHEQHNITQISEMKNKEQKAGSMQSTLSPTNVACLISDLEAATEDSTTFKSDDSNVGKEQVKTQGQIPNLVIQTQGKPKAPMHVVRDMRSLVKNTYNMANKSQGDSSQGLDKTASLLQPPQHNLSNKGERKGSRQEEKTLLRKVTPPLPLDRRRDHSATRGRSTMAKPLVESGDKCHIVGYKKVSPIGVTKFASSNPTETLDGKVSIKKPEALVTDPNWTKTNRTELALQQEDSTNINKMVQEISTLSHKDELQYFSASTSGLDDQNRLTQDGLQTPCLQPRGAFSCPFNQTSFF</sequence>
<feature type="compositionally biased region" description="Polar residues" evidence="1">
    <location>
        <begin position="208"/>
        <end position="217"/>
    </location>
</feature>